<evidence type="ECO:0000313" key="6">
    <source>
        <dbReference type="EMBL" id="UZF85208.1"/>
    </source>
</evidence>
<evidence type="ECO:0000256" key="1">
    <source>
        <dbReference type="ARBA" id="ARBA00010638"/>
    </source>
</evidence>
<protein>
    <recommendedName>
        <fullName evidence="5">5-formyltetrahydrofolate cyclo-ligase</fullName>
        <ecNumber evidence="5">6.3.3.2</ecNumber>
    </recommendedName>
</protein>
<keyword evidence="2 4" id="KW-0547">Nucleotide-binding</keyword>
<keyword evidence="5" id="KW-0479">Metal-binding</keyword>
<dbReference type="PIRSF" id="PIRSF006806">
    <property type="entry name" value="FTHF_cligase"/>
    <property type="match status" value="1"/>
</dbReference>
<evidence type="ECO:0000256" key="4">
    <source>
        <dbReference type="PIRSR" id="PIRSR006806-1"/>
    </source>
</evidence>
<dbReference type="EMBL" id="CP102774">
    <property type="protein sequence ID" value="UZF85208.1"/>
    <property type="molecule type" value="Genomic_DNA"/>
</dbReference>
<dbReference type="NCBIfam" id="TIGR02727">
    <property type="entry name" value="MTHFS_bact"/>
    <property type="match status" value="1"/>
</dbReference>
<comment type="cofactor">
    <cofactor evidence="5">
        <name>Mg(2+)</name>
        <dbReference type="ChEBI" id="CHEBI:18420"/>
    </cofactor>
</comment>
<dbReference type="GO" id="GO:0030272">
    <property type="term" value="F:5-formyltetrahydrofolate cyclo-ligase activity"/>
    <property type="evidence" value="ECO:0007669"/>
    <property type="project" value="UniProtKB-EC"/>
</dbReference>
<keyword evidence="5" id="KW-0460">Magnesium</keyword>
<comment type="catalytic activity">
    <reaction evidence="5">
        <text>(6S)-5-formyl-5,6,7,8-tetrahydrofolate + ATP = (6R)-5,10-methenyltetrahydrofolate + ADP + phosphate</text>
        <dbReference type="Rhea" id="RHEA:10488"/>
        <dbReference type="ChEBI" id="CHEBI:30616"/>
        <dbReference type="ChEBI" id="CHEBI:43474"/>
        <dbReference type="ChEBI" id="CHEBI:57455"/>
        <dbReference type="ChEBI" id="CHEBI:57457"/>
        <dbReference type="ChEBI" id="CHEBI:456216"/>
        <dbReference type="EC" id="6.3.3.2"/>
    </reaction>
</comment>
<accession>A0A9E7ZHZ3</accession>
<dbReference type="PANTHER" id="PTHR23407:SF1">
    <property type="entry name" value="5-FORMYLTETRAHYDROFOLATE CYCLO-LIGASE"/>
    <property type="match status" value="1"/>
</dbReference>
<comment type="similarity">
    <text evidence="1 5">Belongs to the 5-formyltetrahydrofolate cyclo-ligase family.</text>
</comment>
<dbReference type="InterPro" id="IPR037171">
    <property type="entry name" value="NagB/RpiA_transferase-like"/>
</dbReference>
<organism evidence="6">
    <name type="scientific">Bosea sp. NBC_00436</name>
    <dbReference type="NCBI Taxonomy" id="2969620"/>
    <lineage>
        <taxon>Bacteria</taxon>
        <taxon>Pseudomonadati</taxon>
        <taxon>Pseudomonadota</taxon>
        <taxon>Alphaproteobacteria</taxon>
        <taxon>Hyphomicrobiales</taxon>
        <taxon>Boseaceae</taxon>
        <taxon>Bosea</taxon>
    </lineage>
</organism>
<proteinExistence type="inferred from homology"/>
<dbReference type="PANTHER" id="PTHR23407">
    <property type="entry name" value="ATPASE INHIBITOR/5-FORMYLTETRAHYDROFOLATE CYCLO-LIGASE"/>
    <property type="match status" value="1"/>
</dbReference>
<evidence type="ECO:0000256" key="2">
    <source>
        <dbReference type="ARBA" id="ARBA00022741"/>
    </source>
</evidence>
<dbReference type="GO" id="GO:0046872">
    <property type="term" value="F:metal ion binding"/>
    <property type="evidence" value="ECO:0007669"/>
    <property type="project" value="UniProtKB-KW"/>
</dbReference>
<keyword evidence="6" id="KW-0436">Ligase</keyword>
<feature type="binding site" evidence="4">
    <location>
        <begin position="140"/>
        <end position="148"/>
    </location>
    <ligand>
        <name>ATP</name>
        <dbReference type="ChEBI" id="CHEBI:30616"/>
    </ligand>
</feature>
<dbReference type="InterPro" id="IPR024185">
    <property type="entry name" value="FTHF_cligase-like_sf"/>
</dbReference>
<keyword evidence="3 4" id="KW-0067">ATP-binding</keyword>
<dbReference type="InterPro" id="IPR002698">
    <property type="entry name" value="FTHF_cligase"/>
</dbReference>
<dbReference type="GO" id="GO:0005524">
    <property type="term" value="F:ATP binding"/>
    <property type="evidence" value="ECO:0007669"/>
    <property type="project" value="UniProtKB-KW"/>
</dbReference>
<dbReference type="Pfam" id="PF01812">
    <property type="entry name" value="5-FTHF_cyc-lig"/>
    <property type="match status" value="1"/>
</dbReference>
<reference evidence="6" key="1">
    <citation type="submission" date="2022-08" db="EMBL/GenBank/DDBJ databases">
        <title>Complete Genome Sequences of 2 Bosea sp. soil isolates.</title>
        <authorList>
            <person name="Alvarez Arevalo M."/>
            <person name="Sterndorff E.B."/>
            <person name="Faurdal D."/>
            <person name="Joergensen T.S."/>
            <person name="Weber T."/>
        </authorList>
    </citation>
    <scope>NUCLEOTIDE SEQUENCE</scope>
    <source>
        <strain evidence="6">NBC_00436</strain>
    </source>
</reference>
<name>A0A9E7ZHZ3_9HYPH</name>
<feature type="binding site" evidence="4">
    <location>
        <begin position="15"/>
        <end position="19"/>
    </location>
    <ligand>
        <name>ATP</name>
        <dbReference type="ChEBI" id="CHEBI:30616"/>
    </ligand>
</feature>
<dbReference type="GO" id="GO:0035999">
    <property type="term" value="P:tetrahydrofolate interconversion"/>
    <property type="evidence" value="ECO:0007669"/>
    <property type="project" value="TreeGrafter"/>
</dbReference>
<dbReference type="AlphaFoldDB" id="A0A9E7ZHZ3"/>
<dbReference type="Gene3D" id="3.40.50.10420">
    <property type="entry name" value="NagB/RpiA/CoA transferase-like"/>
    <property type="match status" value="1"/>
</dbReference>
<evidence type="ECO:0000256" key="5">
    <source>
        <dbReference type="RuleBase" id="RU361279"/>
    </source>
</evidence>
<dbReference type="GO" id="GO:0009396">
    <property type="term" value="P:folic acid-containing compound biosynthetic process"/>
    <property type="evidence" value="ECO:0007669"/>
    <property type="project" value="TreeGrafter"/>
</dbReference>
<gene>
    <name evidence="6" type="ORF">NWE54_15370</name>
</gene>
<dbReference type="EC" id="6.3.3.2" evidence="5"/>
<sequence>MTMTSDTQVTPSPRKAILRAEALCRRDALDLDNRLEWDGDIAAHALALPVWKGSTGPVSAYWPMRSEADPRPILETLHERGLPLCLPAIVEKRMIFRRWAPYEPIVPGGFGTLVPSPSEPEVKPTILLVPLAAFDRRGYRIGYGKGYYDRALTELAPTISIGIGYAAQEIDAVPDEPHDRRLDWIVTERETLRCG</sequence>
<dbReference type="SUPFAM" id="SSF100950">
    <property type="entry name" value="NagB/RpiA/CoA transferase-like"/>
    <property type="match status" value="1"/>
</dbReference>
<evidence type="ECO:0000256" key="3">
    <source>
        <dbReference type="ARBA" id="ARBA00022840"/>
    </source>
</evidence>
<feature type="binding site" evidence="4">
    <location>
        <position position="67"/>
    </location>
    <ligand>
        <name>substrate</name>
    </ligand>
</feature>